<sequence>MSKAQGEILERRPFMCKIQVALQKCEVSKAPRLSREIYQTWVTLILKLEDAFEIKNFRLISMIGNLYKIIAKILAKRLSMIKLSVAVLKLDFQKIVWLRSMGFPGGNNGGKKIWVEMDNMDNEVCEKDLYVHPRE</sequence>
<dbReference type="EMBL" id="PNBA02000005">
    <property type="protein sequence ID" value="KAG6424883.1"/>
    <property type="molecule type" value="Genomic_DNA"/>
</dbReference>
<reference evidence="1" key="2">
    <citation type="submission" date="2020-08" db="EMBL/GenBank/DDBJ databases">
        <title>Plant Genome Project.</title>
        <authorList>
            <person name="Zhang R.-G."/>
        </authorList>
    </citation>
    <scope>NUCLEOTIDE SEQUENCE</scope>
    <source>
        <strain evidence="1">Huo1</strain>
        <tissue evidence="1">Leaf</tissue>
    </source>
</reference>
<gene>
    <name evidence="1" type="ORF">SASPL_115306</name>
</gene>
<dbReference type="Proteomes" id="UP000298416">
    <property type="component" value="Unassembled WGS sequence"/>
</dbReference>
<organism evidence="1">
    <name type="scientific">Salvia splendens</name>
    <name type="common">Scarlet sage</name>
    <dbReference type="NCBI Taxonomy" id="180675"/>
    <lineage>
        <taxon>Eukaryota</taxon>
        <taxon>Viridiplantae</taxon>
        <taxon>Streptophyta</taxon>
        <taxon>Embryophyta</taxon>
        <taxon>Tracheophyta</taxon>
        <taxon>Spermatophyta</taxon>
        <taxon>Magnoliopsida</taxon>
        <taxon>eudicotyledons</taxon>
        <taxon>Gunneridae</taxon>
        <taxon>Pentapetalae</taxon>
        <taxon>asterids</taxon>
        <taxon>lamiids</taxon>
        <taxon>Lamiales</taxon>
        <taxon>Lamiaceae</taxon>
        <taxon>Nepetoideae</taxon>
        <taxon>Mentheae</taxon>
        <taxon>Salviinae</taxon>
        <taxon>Salvia</taxon>
        <taxon>Salvia subgen. Calosphace</taxon>
        <taxon>core Calosphace</taxon>
    </lineage>
</organism>
<name>A0A8X8Y2Y6_SALSN</name>
<dbReference type="AlphaFoldDB" id="A0A8X8Y2Y6"/>
<accession>A0A8X8Y2Y6</accession>
<protein>
    <submittedName>
        <fullName evidence="1">Uncharacterized protein</fullName>
    </submittedName>
</protein>
<evidence type="ECO:0000313" key="1">
    <source>
        <dbReference type="EMBL" id="KAG6424883.1"/>
    </source>
</evidence>
<proteinExistence type="predicted"/>
<reference evidence="1" key="1">
    <citation type="submission" date="2018-01" db="EMBL/GenBank/DDBJ databases">
        <authorList>
            <person name="Mao J.F."/>
        </authorList>
    </citation>
    <scope>NUCLEOTIDE SEQUENCE</scope>
    <source>
        <strain evidence="1">Huo1</strain>
        <tissue evidence="1">Leaf</tissue>
    </source>
</reference>
<evidence type="ECO:0000313" key="2">
    <source>
        <dbReference type="Proteomes" id="UP000298416"/>
    </source>
</evidence>
<keyword evidence="2" id="KW-1185">Reference proteome</keyword>
<comment type="caution">
    <text evidence="1">The sequence shown here is derived from an EMBL/GenBank/DDBJ whole genome shotgun (WGS) entry which is preliminary data.</text>
</comment>